<dbReference type="AlphaFoldDB" id="A0A9X2RQ13"/>
<evidence type="ECO:0000313" key="3">
    <source>
        <dbReference type="Proteomes" id="UP001142374"/>
    </source>
</evidence>
<comment type="caution">
    <text evidence="2">The sequence shown here is derived from an EMBL/GenBank/DDBJ whole genome shotgun (WGS) entry which is preliminary data.</text>
</comment>
<proteinExistence type="predicted"/>
<keyword evidence="3" id="KW-1185">Reference proteome</keyword>
<organism evidence="2 3">
    <name type="scientific">Streptomyces telluris</name>
    <dbReference type="NCBI Taxonomy" id="2720021"/>
    <lineage>
        <taxon>Bacteria</taxon>
        <taxon>Bacillati</taxon>
        <taxon>Actinomycetota</taxon>
        <taxon>Actinomycetes</taxon>
        <taxon>Kitasatosporales</taxon>
        <taxon>Streptomycetaceae</taxon>
        <taxon>Streptomyces</taxon>
    </lineage>
</organism>
<gene>
    <name evidence="2" type="ORF">NQU55_18635</name>
</gene>
<dbReference type="RefSeq" id="WP_168094920.1">
    <property type="nucleotide sequence ID" value="NZ_JAATER010000323.1"/>
</dbReference>
<dbReference type="Pfam" id="PF19054">
    <property type="entry name" value="DUF5753"/>
    <property type="match status" value="1"/>
</dbReference>
<evidence type="ECO:0000259" key="1">
    <source>
        <dbReference type="Pfam" id="PF19054"/>
    </source>
</evidence>
<dbReference type="Proteomes" id="UP001142374">
    <property type="component" value="Unassembled WGS sequence"/>
</dbReference>
<accession>A0A9X2RQ13</accession>
<name>A0A9X2RQ13_9ACTN</name>
<evidence type="ECO:0000313" key="2">
    <source>
        <dbReference type="EMBL" id="MCQ8771765.1"/>
    </source>
</evidence>
<feature type="domain" description="DUF5753" evidence="1">
    <location>
        <begin position="90"/>
        <end position="266"/>
    </location>
</feature>
<sequence>MPARPRTLTPDRSARHLFGAKMRAYRGSMTLERLAEIVNFSKSHLARVETAESMPPPELPGLLDTEFGTDGIFVELYQLARKEIHPDKYRRRMELESQARLIQQYTGQIVPGLVQTEEYARALFEAYNPRATQDEIAELVMARLSRQALLREDPEPDISFILDEGVIRRSFGGPKVMRAQLDRLAGLALTSTTTVQILPFSHGGHGLVGGTLTLLTLRDGTQVAYEESISTGTLLEDTTDFITRDRAYDLLSASALSPTDSAAFIRSVMEALPDEHHP</sequence>
<protein>
    <submittedName>
        <fullName evidence="2">DUF5753 domain-containing protein</fullName>
    </submittedName>
</protein>
<dbReference type="EMBL" id="JANIID010000016">
    <property type="protein sequence ID" value="MCQ8771765.1"/>
    <property type="molecule type" value="Genomic_DNA"/>
</dbReference>
<reference evidence="2" key="1">
    <citation type="submission" date="2022-06" db="EMBL/GenBank/DDBJ databases">
        <title>WGS of actinobacteria.</title>
        <authorList>
            <person name="Thawai C."/>
        </authorList>
    </citation>
    <scope>NUCLEOTIDE SEQUENCE</scope>
    <source>
        <strain evidence="2">AA8</strain>
    </source>
</reference>
<dbReference type="InterPro" id="IPR043917">
    <property type="entry name" value="DUF5753"/>
</dbReference>